<feature type="chain" id="PRO_5018169578" description="SecDF P1 head subdomain domain-containing protein" evidence="1">
    <location>
        <begin position="25"/>
        <end position="167"/>
    </location>
</feature>
<dbReference type="EMBL" id="RCTY01000031">
    <property type="protein sequence ID" value="ROU06683.1"/>
    <property type="molecule type" value="Genomic_DNA"/>
</dbReference>
<dbReference type="Gene3D" id="3.30.1360.200">
    <property type="match status" value="1"/>
</dbReference>
<proteinExistence type="predicted"/>
<dbReference type="Pfam" id="PF22599">
    <property type="entry name" value="SecDF_P1_head"/>
    <property type="match status" value="1"/>
</dbReference>
<gene>
    <name evidence="3" type="ORF">D9T17_12590</name>
</gene>
<evidence type="ECO:0000313" key="4">
    <source>
        <dbReference type="Proteomes" id="UP000275910"/>
    </source>
</evidence>
<comment type="caution">
    <text evidence="3">The sequence shown here is derived from an EMBL/GenBank/DDBJ whole genome shotgun (WGS) entry which is preliminary data.</text>
</comment>
<evidence type="ECO:0000313" key="3">
    <source>
        <dbReference type="EMBL" id="ROU06683.1"/>
    </source>
</evidence>
<feature type="domain" description="SecDF P1 head subdomain" evidence="2">
    <location>
        <begin position="69"/>
        <end position="159"/>
    </location>
</feature>
<organism evidence="3 4">
    <name type="scientific">Lysobacter enzymogenes</name>
    <dbReference type="NCBI Taxonomy" id="69"/>
    <lineage>
        <taxon>Bacteria</taxon>
        <taxon>Pseudomonadati</taxon>
        <taxon>Pseudomonadota</taxon>
        <taxon>Gammaproteobacteria</taxon>
        <taxon>Lysobacterales</taxon>
        <taxon>Lysobacteraceae</taxon>
        <taxon>Lysobacter</taxon>
    </lineage>
</organism>
<protein>
    <recommendedName>
        <fullName evidence="2">SecDF P1 head subdomain domain-containing protein</fullName>
    </recommendedName>
</protein>
<name>A0A3N2RGS9_LYSEN</name>
<accession>A0A3N2RGS9</accession>
<dbReference type="Proteomes" id="UP000275910">
    <property type="component" value="Unassembled WGS sequence"/>
</dbReference>
<dbReference type="PROSITE" id="PS51257">
    <property type="entry name" value="PROKAR_LIPOPROTEIN"/>
    <property type="match status" value="1"/>
</dbReference>
<evidence type="ECO:0000259" key="2">
    <source>
        <dbReference type="Pfam" id="PF22599"/>
    </source>
</evidence>
<dbReference type="InterPro" id="IPR054384">
    <property type="entry name" value="SecDF_P1_head"/>
</dbReference>
<dbReference type="AlphaFoldDB" id="A0A3N2RGS9"/>
<keyword evidence="1" id="KW-0732">Signal</keyword>
<sequence length="167" mass="17250">MKARALVAALALSALLGAAGCARAPEGTVEPMADAQPVRGDVAFYLVAEDGAADARTLPVLRPFPGQEPRVALKPMPAIARGQIAQVALSTDENGQASLDLRLNEEGARRLAQVTRDNLGKRMAVVVGAMAVSVATIQGEIPGGRLRIGGLAQGDAQALHRELTVAK</sequence>
<feature type="signal peptide" evidence="1">
    <location>
        <begin position="1"/>
        <end position="24"/>
    </location>
</feature>
<reference evidence="3 4" key="1">
    <citation type="submission" date="2018-10" db="EMBL/GenBank/DDBJ databases">
        <title>The genome of Lysobacter enzymogenes OH11.</title>
        <authorList>
            <person name="Liu F."/>
            <person name="Zhao Y."/>
            <person name="Qian G."/>
            <person name="Chen Y."/>
            <person name="Xu H."/>
        </authorList>
    </citation>
    <scope>NUCLEOTIDE SEQUENCE [LARGE SCALE GENOMIC DNA]</scope>
    <source>
        <strain evidence="3 4">OH11</strain>
    </source>
</reference>
<evidence type="ECO:0000256" key="1">
    <source>
        <dbReference type="SAM" id="SignalP"/>
    </source>
</evidence>